<evidence type="ECO:0000256" key="1">
    <source>
        <dbReference type="ARBA" id="ARBA00002670"/>
    </source>
</evidence>
<dbReference type="Pfam" id="PF00961">
    <property type="entry name" value="LAGLIDADG_1"/>
    <property type="match status" value="2"/>
</dbReference>
<feature type="transmembrane region" description="Helical" evidence="2">
    <location>
        <begin position="160"/>
        <end position="177"/>
    </location>
</feature>
<feature type="transmembrane region" description="Helical" evidence="2">
    <location>
        <begin position="73"/>
        <end position="97"/>
    </location>
</feature>
<geneLocation type="mitochondrion" evidence="4"/>
<dbReference type="InterPro" id="IPR004860">
    <property type="entry name" value="LAGLIDADG_dom"/>
</dbReference>
<dbReference type="AlphaFoldDB" id="A0A5B9RCP2"/>
<dbReference type="SUPFAM" id="SSF55608">
    <property type="entry name" value="Homing endonucleases"/>
    <property type="match status" value="2"/>
</dbReference>
<keyword evidence="4" id="KW-0378">Hydrolase</keyword>
<keyword evidence="2" id="KW-0472">Membrane</keyword>
<dbReference type="Gene3D" id="3.10.28.10">
    <property type="entry name" value="Homing endonucleases"/>
    <property type="match status" value="2"/>
</dbReference>
<keyword evidence="2" id="KW-0812">Transmembrane</keyword>
<feature type="domain" description="Homing endonuclease LAGLIDADG" evidence="3">
    <location>
        <begin position="234"/>
        <end position="319"/>
    </location>
</feature>
<evidence type="ECO:0000256" key="2">
    <source>
        <dbReference type="SAM" id="Phobius"/>
    </source>
</evidence>
<keyword evidence="4" id="KW-0496">Mitochondrion</keyword>
<name>A0A5B9RCP2_9AGAM</name>
<gene>
    <name evidence="4" type="ORF">Fomme_000061</name>
</gene>
<sequence>MFFKNKIGISQQTICRKLRYKLIQNTIQFHHYLYYNIIHIVKWLILNILFIYFYLKFIINSNILVNSVCISNIFLYVVFKLYKIYLLVKIFVLYAYNPQITNARIIKLYKSEITLNRRLSMLVGISEAICLLFFKFKFLYFYTYYNLFKIILIIENKVLYLKHIFIYFYLLLFNLYLRIKIFNKTKFDLNYLNNYSLNINLINNSNNNDFFNDNNIDNNNIQVNKDRLRFNQWLAGLIDGDGYFSVSKKGYSSLEIVMETRDKHALYQIKQKFGGSVKLLSGVKAVRYRLHHKKGLIDLINAINGEIRNPIRLLQLNKVCQIYNISLSSPKALTFDNGWFSGFFDADGSVYLNLQSSQMFITAGQKNRFLLDPLVELYGGTIYTEKISFNWVIFKKAEIIKLLEYFKLNPPRSAKKNRILSITKYHELRELKAHLSNPNSTILGKAWKKFLLKWDKFEK</sequence>
<accession>A0A5B9RCP2</accession>
<feature type="domain" description="Homing endonuclease LAGLIDADG" evidence="3">
    <location>
        <begin position="341"/>
        <end position="425"/>
    </location>
</feature>
<dbReference type="PANTHER" id="PTHR37520">
    <property type="entry name" value="INTRON-ENCODED DNA ENDONUCLEASE AI2A-RELATED"/>
    <property type="match status" value="1"/>
</dbReference>
<evidence type="ECO:0000313" key="4">
    <source>
        <dbReference type="EMBL" id="QEG57059.1"/>
    </source>
</evidence>
<organism evidence="4">
    <name type="scientific">Fomitiporia mediterranea</name>
    <dbReference type="NCBI Taxonomy" id="208960"/>
    <lineage>
        <taxon>Eukaryota</taxon>
        <taxon>Fungi</taxon>
        <taxon>Dikarya</taxon>
        <taxon>Basidiomycota</taxon>
        <taxon>Agaricomycotina</taxon>
        <taxon>Agaricomycetes</taxon>
        <taxon>Hymenochaetales</taxon>
        <taxon>Hymenochaetaceae</taxon>
        <taxon>Fomitiporia</taxon>
    </lineage>
</organism>
<dbReference type="PANTHER" id="PTHR37520:SF1">
    <property type="entry name" value="INTRON-ENCODED DNA ENDONUCLEASE AI2A-RELATED"/>
    <property type="match status" value="1"/>
</dbReference>
<dbReference type="InterPro" id="IPR027434">
    <property type="entry name" value="Homing_endonucl"/>
</dbReference>
<comment type="function">
    <text evidence="1">Mitochondrial DNA endonuclease involved in intron homing.</text>
</comment>
<evidence type="ECO:0000259" key="3">
    <source>
        <dbReference type="Pfam" id="PF00961"/>
    </source>
</evidence>
<dbReference type="GO" id="GO:0004519">
    <property type="term" value="F:endonuclease activity"/>
    <property type="evidence" value="ECO:0007669"/>
    <property type="project" value="UniProtKB-KW"/>
</dbReference>
<keyword evidence="4" id="KW-0540">Nuclease</keyword>
<feature type="transmembrane region" description="Helical" evidence="2">
    <location>
        <begin position="118"/>
        <end position="140"/>
    </location>
</feature>
<proteinExistence type="predicted"/>
<protein>
    <submittedName>
        <fullName evidence="4">LAGLIDADG homing endonuclease</fullName>
    </submittedName>
</protein>
<keyword evidence="4" id="KW-0255">Endonuclease</keyword>
<reference evidence="4" key="1">
    <citation type="submission" date="2019-03" db="EMBL/GenBank/DDBJ databases">
        <title>Evidence of extensive intraspecific noncoding reshuffling in a 169kb mitochondrial genome of basidiomycete fungus.</title>
        <authorList>
            <person name="Lee H.-H."/>
            <person name="Ke H.-M."/>
            <person name="Lin C.-Y.I."/>
            <person name="Lee T.J."/>
            <person name="Chung C.-L."/>
            <person name="Tsai I.J."/>
        </authorList>
    </citation>
    <scope>NUCLEOTIDE SEQUENCE</scope>
    <source>
        <strain evidence="4">MF3/22</strain>
    </source>
</reference>
<keyword evidence="2" id="KW-1133">Transmembrane helix</keyword>
<feature type="transmembrane region" description="Helical" evidence="2">
    <location>
        <begin position="32"/>
        <end position="53"/>
    </location>
</feature>
<dbReference type="EMBL" id="MK623258">
    <property type="protein sequence ID" value="QEG57059.1"/>
    <property type="molecule type" value="Genomic_DNA"/>
</dbReference>